<gene>
    <name evidence="4" type="ORF">A4U43_C07F520</name>
</gene>
<dbReference type="InterPro" id="IPR011707">
    <property type="entry name" value="Cu-oxidase-like_N"/>
</dbReference>
<dbReference type="Gramene" id="ONK62116">
    <property type="protein sequence ID" value="ONK62116"/>
    <property type="gene ID" value="A4U43_C07F520"/>
</dbReference>
<keyword evidence="2" id="KW-0732">Signal</keyword>
<dbReference type="GO" id="GO:0005507">
    <property type="term" value="F:copper ion binding"/>
    <property type="evidence" value="ECO:0007669"/>
    <property type="project" value="InterPro"/>
</dbReference>
<dbReference type="AlphaFoldDB" id="A0A5P1E853"/>
<name>A0A5P1E853_ASPOF</name>
<dbReference type="GO" id="GO:0016491">
    <property type="term" value="F:oxidoreductase activity"/>
    <property type="evidence" value="ECO:0007669"/>
    <property type="project" value="TreeGrafter"/>
</dbReference>
<evidence type="ECO:0000256" key="2">
    <source>
        <dbReference type="SAM" id="SignalP"/>
    </source>
</evidence>
<evidence type="ECO:0000313" key="4">
    <source>
        <dbReference type="EMBL" id="ONK62116.1"/>
    </source>
</evidence>
<reference evidence="5" key="1">
    <citation type="journal article" date="2017" name="Nat. Commun.">
        <title>The asparagus genome sheds light on the origin and evolution of a young Y chromosome.</title>
        <authorList>
            <person name="Harkess A."/>
            <person name="Zhou J."/>
            <person name="Xu C."/>
            <person name="Bowers J.E."/>
            <person name="Van der Hulst R."/>
            <person name="Ayyampalayam S."/>
            <person name="Mercati F."/>
            <person name="Riccardi P."/>
            <person name="McKain M.R."/>
            <person name="Kakrana A."/>
            <person name="Tang H."/>
            <person name="Ray J."/>
            <person name="Groenendijk J."/>
            <person name="Arikit S."/>
            <person name="Mathioni S.M."/>
            <person name="Nakano M."/>
            <person name="Shan H."/>
            <person name="Telgmann-Rauber A."/>
            <person name="Kanno A."/>
            <person name="Yue Z."/>
            <person name="Chen H."/>
            <person name="Li W."/>
            <person name="Chen Y."/>
            <person name="Xu X."/>
            <person name="Zhang Y."/>
            <person name="Luo S."/>
            <person name="Chen H."/>
            <person name="Gao J."/>
            <person name="Mao Z."/>
            <person name="Pires J.C."/>
            <person name="Luo M."/>
            <person name="Kudrna D."/>
            <person name="Wing R.A."/>
            <person name="Meyers B.C."/>
            <person name="Yi K."/>
            <person name="Kong H."/>
            <person name="Lavrijsen P."/>
            <person name="Sunseri F."/>
            <person name="Falavigna A."/>
            <person name="Ye Y."/>
            <person name="Leebens-Mack J.H."/>
            <person name="Chen G."/>
        </authorList>
    </citation>
    <scope>NUCLEOTIDE SEQUENCE [LARGE SCALE GENOMIC DNA]</scope>
    <source>
        <strain evidence="5">cv. DH0086</strain>
    </source>
</reference>
<accession>A0A5P1E853</accession>
<comment type="similarity">
    <text evidence="1">Belongs to the multicopper oxidase family.</text>
</comment>
<dbReference type="InterPro" id="IPR045087">
    <property type="entry name" value="Cu-oxidase_fam"/>
</dbReference>
<feature type="signal peptide" evidence="2">
    <location>
        <begin position="1"/>
        <end position="23"/>
    </location>
</feature>
<dbReference type="Gene3D" id="2.60.40.420">
    <property type="entry name" value="Cupredoxins - blue copper proteins"/>
    <property type="match status" value="1"/>
</dbReference>
<dbReference type="Proteomes" id="UP000243459">
    <property type="component" value="Chromosome 7"/>
</dbReference>
<feature type="domain" description="Plastocyanin-like" evidence="3">
    <location>
        <begin position="32"/>
        <end position="82"/>
    </location>
</feature>
<dbReference type="Pfam" id="PF07732">
    <property type="entry name" value="Cu-oxidase_3"/>
    <property type="match status" value="1"/>
</dbReference>
<feature type="chain" id="PRO_5024438687" description="Plastocyanin-like domain-containing protein" evidence="2">
    <location>
        <begin position="24"/>
        <end position="84"/>
    </location>
</feature>
<dbReference type="SUPFAM" id="SSF49503">
    <property type="entry name" value="Cupredoxins"/>
    <property type="match status" value="1"/>
</dbReference>
<keyword evidence="5" id="KW-1185">Reference proteome</keyword>
<organism evidence="4 5">
    <name type="scientific">Asparagus officinalis</name>
    <name type="common">Garden asparagus</name>
    <dbReference type="NCBI Taxonomy" id="4686"/>
    <lineage>
        <taxon>Eukaryota</taxon>
        <taxon>Viridiplantae</taxon>
        <taxon>Streptophyta</taxon>
        <taxon>Embryophyta</taxon>
        <taxon>Tracheophyta</taxon>
        <taxon>Spermatophyta</taxon>
        <taxon>Magnoliopsida</taxon>
        <taxon>Liliopsida</taxon>
        <taxon>Asparagales</taxon>
        <taxon>Asparagaceae</taxon>
        <taxon>Asparagoideae</taxon>
        <taxon>Asparagus</taxon>
    </lineage>
</organism>
<evidence type="ECO:0000259" key="3">
    <source>
        <dbReference type="Pfam" id="PF07732"/>
    </source>
</evidence>
<dbReference type="PANTHER" id="PTHR11709">
    <property type="entry name" value="MULTI-COPPER OXIDASE"/>
    <property type="match status" value="1"/>
</dbReference>
<dbReference type="PANTHER" id="PTHR11709:SF9">
    <property type="entry name" value="LACCASE-7"/>
    <property type="match status" value="1"/>
</dbReference>
<evidence type="ECO:0000313" key="5">
    <source>
        <dbReference type="Proteomes" id="UP000243459"/>
    </source>
</evidence>
<dbReference type="InterPro" id="IPR008972">
    <property type="entry name" value="Cupredoxin"/>
</dbReference>
<sequence length="84" mass="9320">MTRFMLLITVCVFVLVGSGRVRAAVKEHTFNVGNLTVERLCESRVITAVNGKLPGPTIHVHDGDTLIVHVINDSPYNITIHWLL</sequence>
<dbReference type="EMBL" id="CM007387">
    <property type="protein sequence ID" value="ONK62116.1"/>
    <property type="molecule type" value="Genomic_DNA"/>
</dbReference>
<evidence type="ECO:0000256" key="1">
    <source>
        <dbReference type="ARBA" id="ARBA00010609"/>
    </source>
</evidence>
<dbReference type="OMA" id="CESRVIT"/>
<protein>
    <recommendedName>
        <fullName evidence="3">Plastocyanin-like domain-containing protein</fullName>
    </recommendedName>
</protein>
<proteinExistence type="inferred from homology"/>